<evidence type="ECO:0000256" key="1">
    <source>
        <dbReference type="SAM" id="MobiDB-lite"/>
    </source>
</evidence>
<gene>
    <name evidence="2" type="ORF">DFJ69_0232</name>
</gene>
<evidence type="ECO:0000313" key="3">
    <source>
        <dbReference type="Proteomes" id="UP000256661"/>
    </source>
</evidence>
<name>A0A3D9SLS3_9ACTN</name>
<dbReference type="Proteomes" id="UP000256661">
    <property type="component" value="Unassembled WGS sequence"/>
</dbReference>
<evidence type="ECO:0008006" key="4">
    <source>
        <dbReference type="Google" id="ProtNLM"/>
    </source>
</evidence>
<sequence length="245" mass="27107">MNELAHDLTDDPRRESAERDDQLVYRLLLATDIQGYSRRDAREQLRAQRDLSQVLDRAATGAGLDRRRWDKQVGGDGELALLPEDADPAPVVGDFPLLLAAGLRALNRERPGRARLRVRLAVHHGTLAAGPFGPAGDAPIVVQRLLDAGPLRRLLADQPERDIAYMVSESLYDDVVRTGFTRMVPGDFQPIRVTAKGATFRGHIHTGDPETFADLGDLHDRATDPSDPSELSDLPALIPPQRRRR</sequence>
<dbReference type="SUPFAM" id="SSF55073">
    <property type="entry name" value="Nucleotide cyclase"/>
    <property type="match status" value="1"/>
</dbReference>
<dbReference type="AlphaFoldDB" id="A0A3D9SLS3"/>
<reference evidence="2 3" key="1">
    <citation type="submission" date="2018-08" db="EMBL/GenBank/DDBJ databases">
        <title>Sequencing the genomes of 1000 actinobacteria strains.</title>
        <authorList>
            <person name="Klenk H.-P."/>
        </authorList>
    </citation>
    <scope>NUCLEOTIDE SEQUENCE [LARGE SCALE GENOMIC DNA]</scope>
    <source>
        <strain evidence="2 3">DSM 43927</strain>
    </source>
</reference>
<accession>A0A3D9SLS3</accession>
<dbReference type="RefSeq" id="WP_211328471.1">
    <property type="nucleotide sequence ID" value="NZ_QTTT01000001.1"/>
</dbReference>
<dbReference type="InterPro" id="IPR029787">
    <property type="entry name" value="Nucleotide_cyclase"/>
</dbReference>
<evidence type="ECO:0000313" key="2">
    <source>
        <dbReference type="EMBL" id="REE94863.1"/>
    </source>
</evidence>
<protein>
    <recommendedName>
        <fullName evidence="4">Guanylate cyclase domain-containing protein</fullName>
    </recommendedName>
</protein>
<dbReference type="EMBL" id="QTTT01000001">
    <property type="protein sequence ID" value="REE94863.1"/>
    <property type="molecule type" value="Genomic_DNA"/>
</dbReference>
<proteinExistence type="predicted"/>
<comment type="caution">
    <text evidence="2">The sequence shown here is derived from an EMBL/GenBank/DDBJ whole genome shotgun (WGS) entry which is preliminary data.</text>
</comment>
<keyword evidence="3" id="KW-1185">Reference proteome</keyword>
<organism evidence="2 3">
    <name type="scientific">Thermomonospora umbrina</name>
    <dbReference type="NCBI Taxonomy" id="111806"/>
    <lineage>
        <taxon>Bacteria</taxon>
        <taxon>Bacillati</taxon>
        <taxon>Actinomycetota</taxon>
        <taxon>Actinomycetes</taxon>
        <taxon>Streptosporangiales</taxon>
        <taxon>Thermomonosporaceae</taxon>
        <taxon>Thermomonospora</taxon>
    </lineage>
</organism>
<dbReference type="Gene3D" id="3.30.70.1230">
    <property type="entry name" value="Nucleotide cyclase"/>
    <property type="match status" value="1"/>
</dbReference>
<feature type="region of interest" description="Disordered" evidence="1">
    <location>
        <begin position="211"/>
        <end position="245"/>
    </location>
</feature>